<comment type="caution">
    <text evidence="8">The sequence shown here is derived from an EMBL/GenBank/DDBJ whole genome shotgun (WGS) entry which is preliminary data.</text>
</comment>
<feature type="transmembrane region" description="Helical" evidence="5">
    <location>
        <begin position="145"/>
        <end position="171"/>
    </location>
</feature>
<feature type="transmembrane region" description="Helical" evidence="5">
    <location>
        <begin position="28"/>
        <end position="45"/>
    </location>
</feature>
<dbReference type="Pfam" id="PF04932">
    <property type="entry name" value="Wzy_C"/>
    <property type="match status" value="1"/>
</dbReference>
<feature type="transmembrane region" description="Helical" evidence="5">
    <location>
        <begin position="183"/>
        <end position="200"/>
    </location>
</feature>
<feature type="domain" description="O-antigen ligase-related" evidence="6">
    <location>
        <begin position="189"/>
        <end position="308"/>
    </location>
</feature>
<feature type="transmembrane region" description="Helical" evidence="5">
    <location>
        <begin position="57"/>
        <end position="77"/>
    </location>
</feature>
<dbReference type="InterPro" id="IPR051533">
    <property type="entry name" value="WaaL-like"/>
</dbReference>
<feature type="transmembrane region" description="Helical" evidence="5">
    <location>
        <begin position="345"/>
        <end position="363"/>
    </location>
</feature>
<dbReference type="Pfam" id="PF19358">
    <property type="entry name" value="DUF5935"/>
    <property type="match status" value="1"/>
</dbReference>
<dbReference type="InterPro" id="IPR007016">
    <property type="entry name" value="O-antigen_ligase-rel_domated"/>
</dbReference>
<dbReference type="EMBL" id="JARXRN010000020">
    <property type="protein sequence ID" value="MDH5830032.1"/>
    <property type="molecule type" value="Genomic_DNA"/>
</dbReference>
<accession>A0ABT6JH72</accession>
<evidence type="ECO:0000256" key="1">
    <source>
        <dbReference type="ARBA" id="ARBA00004141"/>
    </source>
</evidence>
<feature type="transmembrane region" description="Helical" evidence="5">
    <location>
        <begin position="220"/>
        <end position="239"/>
    </location>
</feature>
<reference evidence="8 9" key="1">
    <citation type="submission" date="2023-04" db="EMBL/GenBank/DDBJ databases">
        <title>Luteimonas sp. M1R5S18.</title>
        <authorList>
            <person name="Sun J.-Q."/>
        </authorList>
    </citation>
    <scope>NUCLEOTIDE SEQUENCE [LARGE SCALE GENOMIC DNA]</scope>
    <source>
        <strain evidence="8 9">M1R5S18</strain>
    </source>
</reference>
<evidence type="ECO:0000256" key="3">
    <source>
        <dbReference type="ARBA" id="ARBA00022989"/>
    </source>
</evidence>
<comment type="subcellular location">
    <subcellularLocation>
        <location evidence="1">Membrane</location>
        <topology evidence="1">Multi-pass membrane protein</topology>
    </subcellularLocation>
</comment>
<keyword evidence="8" id="KW-0436">Ligase</keyword>
<evidence type="ECO:0000313" key="8">
    <source>
        <dbReference type="EMBL" id="MDH5830032.1"/>
    </source>
</evidence>
<evidence type="ECO:0000313" key="9">
    <source>
        <dbReference type="Proteomes" id="UP001156831"/>
    </source>
</evidence>
<evidence type="ECO:0000256" key="5">
    <source>
        <dbReference type="SAM" id="Phobius"/>
    </source>
</evidence>
<dbReference type="RefSeq" id="WP_280600478.1">
    <property type="nucleotide sequence ID" value="NZ_JARXRN010000020.1"/>
</dbReference>
<keyword evidence="3 5" id="KW-1133">Transmembrane helix</keyword>
<feature type="transmembrane region" description="Helical" evidence="5">
    <location>
        <begin position="83"/>
        <end position="100"/>
    </location>
</feature>
<dbReference type="InterPro" id="IPR045979">
    <property type="entry name" value="DUF5935"/>
</dbReference>
<protein>
    <submittedName>
        <fullName evidence="8">O-antigen ligase family protein</fullName>
    </submittedName>
</protein>
<sequence length="426" mass="46615">MLLYVFIVLYLGLVLIRPQEYPDSPLASVPLLPIALVLALGVWLLSRNKRFDAPQYLLLLLFLVATSVSVLLTGWSGGALQQFTNFAAIVVSFFLLANALDTRARVVMTMGVFVLCASVLALHGVEQVALGTGWTGAELVNDGRIQYVGIFSDPNDLGMLFVMSMPMAAYLGARGGLMGLRRLFWWSLCALLLYGVYLTQSRGALLSVVAMGGTYVLFRRGWFAAGALGAVALAGLLMMPSRGSQIDAGEESAAGRVEAWYEGLHMFQANPLFGVGTGRFTEYHYLTAHNSLVLVLAENGIIGFTIWLAFVGYCFWMMVRILRHDPGFVEGEEEQAWDWIEDRRITLALLVALVGFFTAAFFLSRSYVILLYLLAALVVAHFSVVRDRNPDLPGFALSAHLVRWPVIAVAGVVALYVVVKVLLAMG</sequence>
<keyword evidence="2 5" id="KW-0812">Transmembrane</keyword>
<dbReference type="GO" id="GO:0016874">
    <property type="term" value="F:ligase activity"/>
    <property type="evidence" value="ECO:0007669"/>
    <property type="project" value="UniProtKB-KW"/>
</dbReference>
<dbReference type="Proteomes" id="UP001156831">
    <property type="component" value="Unassembled WGS sequence"/>
</dbReference>
<gene>
    <name evidence="8" type="ORF">QFW80_05800</name>
</gene>
<dbReference type="PANTHER" id="PTHR37422">
    <property type="entry name" value="TEICHURONIC ACID BIOSYNTHESIS PROTEIN TUAE"/>
    <property type="match status" value="1"/>
</dbReference>
<name>A0ABT6JH72_9GAMM</name>
<feature type="transmembrane region" description="Helical" evidence="5">
    <location>
        <begin position="368"/>
        <end position="384"/>
    </location>
</feature>
<evidence type="ECO:0000256" key="2">
    <source>
        <dbReference type="ARBA" id="ARBA00022692"/>
    </source>
</evidence>
<proteinExistence type="predicted"/>
<keyword evidence="9" id="KW-1185">Reference proteome</keyword>
<organism evidence="8 9">
    <name type="scientific">Luteimonas rhizosphaericola</name>
    <dbReference type="NCBI Taxonomy" id="3042024"/>
    <lineage>
        <taxon>Bacteria</taxon>
        <taxon>Pseudomonadati</taxon>
        <taxon>Pseudomonadota</taxon>
        <taxon>Gammaproteobacteria</taxon>
        <taxon>Lysobacterales</taxon>
        <taxon>Lysobacteraceae</taxon>
        <taxon>Luteimonas</taxon>
    </lineage>
</organism>
<keyword evidence="4 5" id="KW-0472">Membrane</keyword>
<evidence type="ECO:0000256" key="4">
    <source>
        <dbReference type="ARBA" id="ARBA00023136"/>
    </source>
</evidence>
<dbReference type="PANTHER" id="PTHR37422:SF13">
    <property type="entry name" value="LIPOPOLYSACCHARIDE BIOSYNTHESIS PROTEIN PA4999-RELATED"/>
    <property type="match status" value="1"/>
</dbReference>
<feature type="transmembrane region" description="Helical" evidence="5">
    <location>
        <begin position="404"/>
        <end position="423"/>
    </location>
</feature>
<feature type="transmembrane region" description="Helical" evidence="5">
    <location>
        <begin position="292"/>
        <end position="319"/>
    </location>
</feature>
<evidence type="ECO:0000259" key="6">
    <source>
        <dbReference type="Pfam" id="PF04932"/>
    </source>
</evidence>
<evidence type="ECO:0000259" key="7">
    <source>
        <dbReference type="Pfam" id="PF19358"/>
    </source>
</evidence>
<feature type="transmembrane region" description="Helical" evidence="5">
    <location>
        <begin position="107"/>
        <end position="125"/>
    </location>
</feature>
<feature type="domain" description="DUF5935" evidence="7">
    <location>
        <begin position="4"/>
        <end position="141"/>
    </location>
</feature>